<reference evidence="2 3" key="1">
    <citation type="submission" date="2024-04" db="EMBL/GenBank/DDBJ databases">
        <title>Novel species of the genus Ideonella isolated from streams.</title>
        <authorList>
            <person name="Lu H."/>
        </authorList>
    </citation>
    <scope>NUCLEOTIDE SEQUENCE [LARGE SCALE GENOMIC DNA]</scope>
    <source>
        <strain evidence="2 3">DXS22W</strain>
    </source>
</reference>
<dbReference type="PANTHER" id="PTHR42964">
    <property type="entry name" value="ENOYL-COA HYDRATASE"/>
    <property type="match status" value="1"/>
</dbReference>
<dbReference type="SUPFAM" id="SSF52096">
    <property type="entry name" value="ClpP/crotonase"/>
    <property type="match status" value="1"/>
</dbReference>
<keyword evidence="3" id="KW-1185">Reference proteome</keyword>
<organism evidence="2 3">
    <name type="scientific">Pseudaquabacterium inlustre</name>
    <dbReference type="NCBI Taxonomy" id="2984192"/>
    <lineage>
        <taxon>Bacteria</taxon>
        <taxon>Pseudomonadati</taxon>
        <taxon>Pseudomonadota</taxon>
        <taxon>Betaproteobacteria</taxon>
        <taxon>Burkholderiales</taxon>
        <taxon>Sphaerotilaceae</taxon>
        <taxon>Pseudaquabacterium</taxon>
    </lineage>
</organism>
<dbReference type="RefSeq" id="WP_341413266.1">
    <property type="nucleotide sequence ID" value="NZ_JBBUTH010000011.1"/>
</dbReference>
<dbReference type="InterPro" id="IPR029045">
    <property type="entry name" value="ClpP/crotonase-like_dom_sf"/>
</dbReference>
<accession>A0ABU9CSC3</accession>
<dbReference type="InterPro" id="IPR014748">
    <property type="entry name" value="Enoyl-CoA_hydra_C"/>
</dbReference>
<dbReference type="Gene3D" id="1.10.12.10">
    <property type="entry name" value="Lyase 2-enoyl-coa Hydratase, Chain A, domain 2"/>
    <property type="match status" value="1"/>
</dbReference>
<evidence type="ECO:0000256" key="1">
    <source>
        <dbReference type="ARBA" id="ARBA00005254"/>
    </source>
</evidence>
<dbReference type="InterPro" id="IPR051683">
    <property type="entry name" value="Enoyl-CoA_Hydratase/Isomerase"/>
</dbReference>
<gene>
    <name evidence="2" type="ORF">AACH10_25015</name>
</gene>
<sequence>MSTTLDIQRSGPNGAVARVFLNRPEVRNAFNSDVIAELTAAFATLGADDSVRAIVLGGHGKAFCAGGDLNWMRAMADYSWEQNRVDAQALADMLFTIYTCPQPVIGRLHGDCYAGGLGLAAACDVLVAAEGMHFCLSEAKVGLLPATISPYVIRALGEQASRRYFVTAERFSAATAHRLGFVQVLADPAAIDAEVDAITAALLANGPAAVAASKRLVQDVAGQPLTAALRDDTARRIADIRASAEGKEGISAFLGKRDPAWKTGA</sequence>
<comment type="caution">
    <text evidence="2">The sequence shown here is derived from an EMBL/GenBank/DDBJ whole genome shotgun (WGS) entry which is preliminary data.</text>
</comment>
<dbReference type="Gene3D" id="3.90.226.10">
    <property type="entry name" value="2-enoyl-CoA Hydratase, Chain A, domain 1"/>
    <property type="match status" value="1"/>
</dbReference>
<dbReference type="EMBL" id="JBBUTH010000011">
    <property type="protein sequence ID" value="MEK8053542.1"/>
    <property type="molecule type" value="Genomic_DNA"/>
</dbReference>
<name>A0ABU9CSC3_9BURK</name>
<dbReference type="InterPro" id="IPR001753">
    <property type="entry name" value="Enoyl-CoA_hydra/iso"/>
</dbReference>
<dbReference type="Pfam" id="PF00378">
    <property type="entry name" value="ECH_1"/>
    <property type="match status" value="1"/>
</dbReference>
<proteinExistence type="inferred from homology"/>
<comment type="similarity">
    <text evidence="1">Belongs to the enoyl-CoA hydratase/isomerase family.</text>
</comment>
<dbReference type="Proteomes" id="UP001365405">
    <property type="component" value="Unassembled WGS sequence"/>
</dbReference>
<dbReference type="CDD" id="cd06558">
    <property type="entry name" value="crotonase-like"/>
    <property type="match status" value="1"/>
</dbReference>
<protein>
    <submittedName>
        <fullName evidence="2">Enoyl-CoA hydratase/isomerase family protein</fullName>
    </submittedName>
</protein>
<evidence type="ECO:0000313" key="2">
    <source>
        <dbReference type="EMBL" id="MEK8053542.1"/>
    </source>
</evidence>
<evidence type="ECO:0000313" key="3">
    <source>
        <dbReference type="Proteomes" id="UP001365405"/>
    </source>
</evidence>
<dbReference type="PANTHER" id="PTHR42964:SF1">
    <property type="entry name" value="POLYKETIDE BIOSYNTHESIS ENOYL-COA HYDRATASE PKSH-RELATED"/>
    <property type="match status" value="1"/>
</dbReference>